<protein>
    <submittedName>
        <fullName evidence="1">Uncharacterized protein</fullName>
    </submittedName>
</protein>
<dbReference type="EMBL" id="ACEO02000005">
    <property type="protein sequence ID" value="EFC52180.1"/>
    <property type="molecule type" value="Genomic_DNA"/>
</dbReference>
<evidence type="ECO:0000313" key="2">
    <source>
        <dbReference type="Proteomes" id="UP000004621"/>
    </source>
</evidence>
<organism evidence="1 2">
    <name type="scientific">Neisseria subflava NJ9703</name>
    <dbReference type="NCBI Taxonomy" id="546268"/>
    <lineage>
        <taxon>Bacteria</taxon>
        <taxon>Pseudomonadati</taxon>
        <taxon>Pseudomonadota</taxon>
        <taxon>Betaproteobacteria</taxon>
        <taxon>Neisseriales</taxon>
        <taxon>Neisseriaceae</taxon>
        <taxon>Neisseria</taxon>
    </lineage>
</organism>
<sequence length="47" mass="5384">MNKGRLNVSDGLYICNTIKISPEEHLSSGLNFVFYAVLKYECLENEM</sequence>
<comment type="caution">
    <text evidence="1">The sequence shown here is derived from an EMBL/GenBank/DDBJ whole genome shotgun (WGS) entry which is preliminary data.</text>
</comment>
<name>A0A9W5IRA0_NEISU</name>
<dbReference type="AlphaFoldDB" id="A0A9W5IRA0"/>
<gene>
    <name evidence="1" type="ORF">NEISUBOT_04282</name>
</gene>
<proteinExistence type="predicted"/>
<evidence type="ECO:0000313" key="1">
    <source>
        <dbReference type="EMBL" id="EFC52180.1"/>
    </source>
</evidence>
<reference evidence="1 2" key="1">
    <citation type="submission" date="2010-01" db="EMBL/GenBank/DDBJ databases">
        <authorList>
            <person name="Weinstock G."/>
            <person name="Sodergren E."/>
            <person name="Clifton S."/>
            <person name="Fulton L."/>
            <person name="Fulton B."/>
            <person name="Courtney L."/>
            <person name="Fronick C."/>
            <person name="Harrison M."/>
            <person name="Strong C."/>
            <person name="Farmer C."/>
            <person name="Delahaunty K."/>
            <person name="Markovic C."/>
            <person name="Hall O."/>
            <person name="Minx P."/>
            <person name="Tomlinson C."/>
            <person name="Mitreva M."/>
            <person name="Nelson J."/>
            <person name="Hou S."/>
            <person name="Wollam A."/>
            <person name="Pepin K.H."/>
            <person name="Johnson M."/>
            <person name="Bhonagiri V."/>
            <person name="Nash W.E."/>
            <person name="Warren W."/>
            <person name="Chinwalla A."/>
            <person name="Mardis E.R."/>
            <person name="Wilson R.K."/>
        </authorList>
    </citation>
    <scope>NUCLEOTIDE SEQUENCE [LARGE SCALE GENOMIC DNA]</scope>
    <source>
        <strain evidence="1 2">NJ9703</strain>
    </source>
</reference>
<dbReference type="Proteomes" id="UP000004621">
    <property type="component" value="Unassembled WGS sequence"/>
</dbReference>
<accession>A0A9W5IRA0</accession>